<reference evidence="6" key="1">
    <citation type="journal article" date="2019" name="Int. J. Syst. Evol. Microbiol.">
        <title>The Global Catalogue of Microorganisms (GCM) 10K type strain sequencing project: providing services to taxonomists for standard genome sequencing and annotation.</title>
        <authorList>
            <consortium name="The Broad Institute Genomics Platform"/>
            <consortium name="The Broad Institute Genome Sequencing Center for Infectious Disease"/>
            <person name="Wu L."/>
            <person name="Ma J."/>
        </authorList>
    </citation>
    <scope>NUCLEOTIDE SEQUENCE [LARGE SCALE GENOMIC DNA]</scope>
    <source>
        <strain evidence="6">SHR3</strain>
    </source>
</reference>
<feature type="transmembrane region" description="Helical" evidence="3">
    <location>
        <begin position="77"/>
        <end position="94"/>
    </location>
</feature>
<comment type="caution">
    <text evidence="5">The sequence shown here is derived from an EMBL/GenBank/DDBJ whole genome shotgun (WGS) entry which is preliminary data.</text>
</comment>
<sequence length="405" mass="43320">MLFESPSYPEKLPVNDVAPESRSGGATARLLSWLRGFWPAPLNASGRERIVGCLGALLGLLSTEWISHLALGESNPWFVAPMGASAVLLFAVPASPLAQPWSIIGGNFVSALIGVCCAQWLGHSGVAGAVAVALAVGAMFQLRCLHPPGGAVALTSVLGGPAVDAMGYGFALWPVAVNSACMLLTALAFNNLWRRRYPHRPAPLPPPQPHGTADRPPSERVGITHEDFDAVLKEHSEQLDIGIEDLEDLLHAVERRAYRRRFGEIRCADLMSRDLLTVTPTLPLGEAWEMLVSHHIKALPVVDGGRRLVGILSLHDFLVSRSAPSEAQGRQVDTHPQIVADLMSTDVVTVRPEQPIVDTVPLFSDAGLHHLPVVDAAHEVVGMLTQSDLVAALFRSALEQPPPAG</sequence>
<dbReference type="CDD" id="cd04600">
    <property type="entry name" value="CBS_pair_HPP_assoc"/>
    <property type="match status" value="1"/>
</dbReference>
<dbReference type="Gene3D" id="3.10.580.10">
    <property type="entry name" value="CBS-domain"/>
    <property type="match status" value="2"/>
</dbReference>
<dbReference type="Pfam" id="PF04982">
    <property type="entry name" value="TM_HPP"/>
    <property type="match status" value="1"/>
</dbReference>
<dbReference type="SUPFAM" id="SSF54631">
    <property type="entry name" value="CBS-domain pair"/>
    <property type="match status" value="1"/>
</dbReference>
<feature type="domain" description="CBS" evidence="4">
    <location>
        <begin position="343"/>
        <end position="400"/>
    </location>
</feature>
<dbReference type="InterPro" id="IPR000644">
    <property type="entry name" value="CBS_dom"/>
</dbReference>
<feature type="transmembrane region" description="Helical" evidence="3">
    <location>
        <begin position="127"/>
        <end position="145"/>
    </location>
</feature>
<dbReference type="PANTHER" id="PTHR33741">
    <property type="entry name" value="TRANSMEMBRANE PROTEIN DDB_G0269096-RELATED"/>
    <property type="match status" value="1"/>
</dbReference>
<evidence type="ECO:0000256" key="1">
    <source>
        <dbReference type="PROSITE-ProRule" id="PRU00703"/>
    </source>
</evidence>
<evidence type="ECO:0000313" key="5">
    <source>
        <dbReference type="EMBL" id="MFC5769087.1"/>
    </source>
</evidence>
<feature type="region of interest" description="Disordered" evidence="2">
    <location>
        <begin position="200"/>
        <end position="220"/>
    </location>
</feature>
<keyword evidence="3" id="KW-1133">Transmembrane helix</keyword>
<name>A0ABW1APA4_9RHOO</name>
<keyword evidence="3" id="KW-0812">Transmembrane</keyword>
<dbReference type="EMBL" id="JBHSOG010000024">
    <property type="protein sequence ID" value="MFC5769087.1"/>
    <property type="molecule type" value="Genomic_DNA"/>
</dbReference>
<dbReference type="InterPro" id="IPR007065">
    <property type="entry name" value="HPP"/>
</dbReference>
<keyword evidence="1" id="KW-0129">CBS domain</keyword>
<keyword evidence="3" id="KW-0472">Membrane</keyword>
<evidence type="ECO:0000259" key="4">
    <source>
        <dbReference type="PROSITE" id="PS51371"/>
    </source>
</evidence>
<evidence type="ECO:0000256" key="3">
    <source>
        <dbReference type="SAM" id="Phobius"/>
    </source>
</evidence>
<feature type="transmembrane region" description="Helical" evidence="3">
    <location>
        <begin position="176"/>
        <end position="193"/>
    </location>
</feature>
<dbReference type="InterPro" id="IPR046342">
    <property type="entry name" value="CBS_dom_sf"/>
</dbReference>
<organism evidence="5 6">
    <name type="scientific">Thauera sinica</name>
    <dbReference type="NCBI Taxonomy" id="2665146"/>
    <lineage>
        <taxon>Bacteria</taxon>
        <taxon>Pseudomonadati</taxon>
        <taxon>Pseudomonadota</taxon>
        <taxon>Betaproteobacteria</taxon>
        <taxon>Rhodocyclales</taxon>
        <taxon>Zoogloeaceae</taxon>
        <taxon>Thauera</taxon>
    </lineage>
</organism>
<gene>
    <name evidence="5" type="ORF">ACFPTN_06845</name>
</gene>
<dbReference type="PROSITE" id="PS51371">
    <property type="entry name" value="CBS"/>
    <property type="match status" value="2"/>
</dbReference>
<feature type="compositionally biased region" description="Pro residues" evidence="2">
    <location>
        <begin position="200"/>
        <end position="209"/>
    </location>
</feature>
<proteinExistence type="predicted"/>
<dbReference type="Pfam" id="PF00571">
    <property type="entry name" value="CBS"/>
    <property type="match status" value="2"/>
</dbReference>
<feature type="domain" description="CBS" evidence="4">
    <location>
        <begin position="271"/>
        <end position="327"/>
    </location>
</feature>
<dbReference type="Proteomes" id="UP001595974">
    <property type="component" value="Unassembled WGS sequence"/>
</dbReference>
<dbReference type="PANTHER" id="PTHR33741:SF5">
    <property type="entry name" value="TRANSMEMBRANE PROTEIN DDB_G0269096-RELATED"/>
    <property type="match status" value="1"/>
</dbReference>
<evidence type="ECO:0000256" key="2">
    <source>
        <dbReference type="SAM" id="MobiDB-lite"/>
    </source>
</evidence>
<protein>
    <submittedName>
        <fullName evidence="5">HPP family protein</fullName>
    </submittedName>
</protein>
<keyword evidence="6" id="KW-1185">Reference proteome</keyword>
<dbReference type="InterPro" id="IPR058581">
    <property type="entry name" value="TM_HPP"/>
</dbReference>
<dbReference type="RefSeq" id="WP_096451874.1">
    <property type="nucleotide sequence ID" value="NZ_JBHSOG010000024.1"/>
</dbReference>
<evidence type="ECO:0000313" key="6">
    <source>
        <dbReference type="Proteomes" id="UP001595974"/>
    </source>
</evidence>
<accession>A0ABW1APA4</accession>
<dbReference type="SMART" id="SM00116">
    <property type="entry name" value="CBS"/>
    <property type="match status" value="2"/>
</dbReference>